<dbReference type="InterPro" id="IPR027463">
    <property type="entry name" value="AcrB_DN_DC_subdom"/>
</dbReference>
<feature type="transmembrane region" description="Helical" evidence="8">
    <location>
        <begin position="895"/>
        <end position="921"/>
    </location>
</feature>
<proteinExistence type="predicted"/>
<evidence type="ECO:0000256" key="4">
    <source>
        <dbReference type="ARBA" id="ARBA00022519"/>
    </source>
</evidence>
<accession>A0A519BBK7</accession>
<dbReference type="AlphaFoldDB" id="A0A519BBK7"/>
<evidence type="ECO:0000256" key="8">
    <source>
        <dbReference type="SAM" id="Phobius"/>
    </source>
</evidence>
<dbReference type="PANTHER" id="PTHR32063:SF28">
    <property type="entry name" value="BLR2861 PROTEIN"/>
    <property type="match status" value="1"/>
</dbReference>
<dbReference type="Gene3D" id="3.30.70.1320">
    <property type="entry name" value="Multidrug efflux transporter AcrB pore domain like"/>
    <property type="match status" value="1"/>
</dbReference>
<evidence type="ECO:0000256" key="2">
    <source>
        <dbReference type="ARBA" id="ARBA00022448"/>
    </source>
</evidence>
<organism evidence="9 10">
    <name type="scientific">Candidatus Acidulodesulfobacterium ferriphilum</name>
    <dbReference type="NCBI Taxonomy" id="2597223"/>
    <lineage>
        <taxon>Bacteria</taxon>
        <taxon>Deltaproteobacteria</taxon>
        <taxon>Candidatus Acidulodesulfobacterales</taxon>
        <taxon>Candidatus Acidulodesulfobacterium</taxon>
    </lineage>
</organism>
<feature type="transmembrane region" description="Helical" evidence="8">
    <location>
        <begin position="394"/>
        <end position="418"/>
    </location>
</feature>
<feature type="transmembrane region" description="Helical" evidence="8">
    <location>
        <begin position="439"/>
        <end position="459"/>
    </location>
</feature>
<dbReference type="EMBL" id="SGBD01000002">
    <property type="protein sequence ID" value="RZD14663.1"/>
    <property type="molecule type" value="Genomic_DNA"/>
</dbReference>
<evidence type="ECO:0000256" key="7">
    <source>
        <dbReference type="ARBA" id="ARBA00023136"/>
    </source>
</evidence>
<dbReference type="Proteomes" id="UP000320813">
    <property type="component" value="Unassembled WGS sequence"/>
</dbReference>
<evidence type="ECO:0000256" key="6">
    <source>
        <dbReference type="ARBA" id="ARBA00022989"/>
    </source>
</evidence>
<comment type="caution">
    <text evidence="9">The sequence shown here is derived from an EMBL/GenBank/DDBJ whole genome shotgun (WGS) entry which is preliminary data.</text>
</comment>
<dbReference type="GO" id="GO:0005886">
    <property type="term" value="C:plasma membrane"/>
    <property type="evidence" value="ECO:0007669"/>
    <property type="project" value="UniProtKB-SubCell"/>
</dbReference>
<keyword evidence="7 8" id="KW-0472">Membrane</keyword>
<keyword evidence="4" id="KW-0997">Cell inner membrane</keyword>
<evidence type="ECO:0000313" key="9">
    <source>
        <dbReference type="EMBL" id="RZD14663.1"/>
    </source>
</evidence>
<sequence length="1025" mass="111732">MNGLRHNKAGNFTDIFIKRPVLAIVLSLVILILGARSLSELSLREYPKVEDTLVTVQTAYPGATANVVQGFITMPLERAIASAEGIDYITSSSTEGISTISVFMRLNYNPNAALAEVLSETNSVLNQLPAQSQRPVITKTSVTNLAYLYLAFTSGSMSGSQITDYISRAVQSKIQSINGVGQVMIYGNKSFAMRIWLNPKKMAEFNVTPVQVSQALANNNYISANGYTKSNYIQVNVSADTYLHNIKQFKNLVVANDGGTLVRIKDIGTVELGSQKYDAGNIMNGEKAVVMGIFTTPTANPLTVVGNIRKILPSLRAQLPAHLKLRVAFDRTTFIRSSISEVVKAVVETILIVIIVIFLFLGSARSVIIPIIAIPLSIIGDLFIMFYLHYSINLLTLLAMVLAIGLVVDDAIVVVENVSRHIEEGKKPVEAALIGARELGIPVIAMSITLVAVFLPIGFMSGLTGALFTEFAFTLAGAVIISGIIALTLSPMMSSKFLKTDMGKKGFTHFLDVTFDKIKSIYLKILHSVLDYKPIVAFVIIVVLASLYFLFITTKTELAPTEDQGVVFVMGTAAPTSTFNNLNVYAKQIGDIYRTFPELSHYFMALGASGNNSLISGFLLKPWSQRKKTQMQLTPELQGKLNTVPGLKLVAFPLPSLPGSQGLPVEFVITSAANYSELRSVADGLEEKAMKSGLFLYMDSDLKYDEPLLNVSIDRSKAQNMGITMQEIGDTLSTMLSENYVNWFEMQGYSYEVIPQVMQKYRFNAGMLKNYYIAASNGNMVPLSSFIKIKTSVVPESLNQFNQLNSVTISATTKPGVTMGQALSYLENISKTIFPIGFTYNFAGQSRQYVEEGSTMIITFFFALIIIYLVLAALFNSFVDPLIILVSVPMSLTGALIFLSLGFATINIYTEVGLVTLIGLVSKHGILITRFANDLQNEGIDKRSAIEQASAIRLRPILMTTAAMVFGVVPLLIATGAGAVSRFDIGLVIAAGLGIGTFLTIFIVPAVYMFIGKDINKDINKKNED</sequence>
<dbReference type="GO" id="GO:0042910">
    <property type="term" value="F:xenobiotic transmembrane transporter activity"/>
    <property type="evidence" value="ECO:0007669"/>
    <property type="project" value="TreeGrafter"/>
</dbReference>
<feature type="transmembrane region" description="Helical" evidence="8">
    <location>
        <begin position="534"/>
        <end position="552"/>
    </location>
</feature>
<keyword evidence="6 8" id="KW-1133">Transmembrane helix</keyword>
<evidence type="ECO:0000256" key="1">
    <source>
        <dbReference type="ARBA" id="ARBA00004651"/>
    </source>
</evidence>
<dbReference type="PRINTS" id="PR00702">
    <property type="entry name" value="ACRIFLAVINRP"/>
</dbReference>
<keyword evidence="2" id="KW-0813">Transport</keyword>
<dbReference type="Pfam" id="PF00873">
    <property type="entry name" value="ACR_tran"/>
    <property type="match status" value="1"/>
</dbReference>
<protein>
    <submittedName>
        <fullName evidence="9">Multidrug efflux protein</fullName>
    </submittedName>
</protein>
<dbReference type="SUPFAM" id="SSF82866">
    <property type="entry name" value="Multidrug efflux transporter AcrB transmembrane domain"/>
    <property type="match status" value="2"/>
</dbReference>
<reference evidence="9 10" key="1">
    <citation type="submission" date="2019-01" db="EMBL/GenBank/DDBJ databases">
        <title>Insights into ecological role of a new deltaproteobacterial order Candidatus Sinidesulfobacterales (Sva0485) by metagenomics and metatranscriptomics.</title>
        <authorList>
            <person name="Tan S."/>
            <person name="Liu J."/>
            <person name="Fang Y."/>
            <person name="Hedlund B.P."/>
            <person name="Lian Z.H."/>
            <person name="Huang L.Y."/>
            <person name="Li J.T."/>
            <person name="Huang L.N."/>
            <person name="Li W.J."/>
            <person name="Jiang H.C."/>
            <person name="Dong H.L."/>
            <person name="Shu W.S."/>
        </authorList>
    </citation>
    <scope>NUCLEOTIDE SEQUENCE [LARGE SCALE GENOMIC DNA]</scope>
    <source>
        <strain evidence="9">AP3</strain>
    </source>
</reference>
<dbReference type="PANTHER" id="PTHR32063">
    <property type="match status" value="1"/>
</dbReference>
<dbReference type="FunFam" id="1.20.1640.10:FF:000001">
    <property type="entry name" value="Efflux pump membrane transporter"/>
    <property type="match status" value="1"/>
</dbReference>
<feature type="transmembrane region" description="Helical" evidence="8">
    <location>
        <begin position="368"/>
        <end position="388"/>
    </location>
</feature>
<dbReference type="Gene3D" id="1.20.1640.10">
    <property type="entry name" value="Multidrug efflux transporter AcrB transmembrane domain"/>
    <property type="match status" value="2"/>
</dbReference>
<keyword evidence="5 8" id="KW-0812">Transmembrane</keyword>
<feature type="transmembrane region" description="Helical" evidence="8">
    <location>
        <begin position="855"/>
        <end position="875"/>
    </location>
</feature>
<dbReference type="SUPFAM" id="SSF82714">
    <property type="entry name" value="Multidrug efflux transporter AcrB TolC docking domain, DN and DC subdomains"/>
    <property type="match status" value="2"/>
</dbReference>
<dbReference type="Gene3D" id="3.30.70.1440">
    <property type="entry name" value="Multidrug efflux transporter AcrB pore domain"/>
    <property type="match status" value="1"/>
</dbReference>
<feature type="transmembrane region" description="Helical" evidence="8">
    <location>
        <begin position="21"/>
        <end position="38"/>
    </location>
</feature>
<evidence type="ECO:0000256" key="5">
    <source>
        <dbReference type="ARBA" id="ARBA00022692"/>
    </source>
</evidence>
<dbReference type="InterPro" id="IPR001036">
    <property type="entry name" value="Acrflvin-R"/>
</dbReference>
<name>A0A519BBK7_9DELT</name>
<feature type="transmembrane region" description="Helical" evidence="8">
    <location>
        <begin position="957"/>
        <end position="979"/>
    </location>
</feature>
<feature type="transmembrane region" description="Helical" evidence="8">
    <location>
        <begin position="985"/>
        <end position="1011"/>
    </location>
</feature>
<comment type="subcellular location">
    <subcellularLocation>
        <location evidence="1">Cell membrane</location>
        <topology evidence="1">Multi-pass membrane protein</topology>
    </subcellularLocation>
</comment>
<evidence type="ECO:0000313" key="10">
    <source>
        <dbReference type="Proteomes" id="UP000320813"/>
    </source>
</evidence>
<evidence type="ECO:0000256" key="3">
    <source>
        <dbReference type="ARBA" id="ARBA00022475"/>
    </source>
</evidence>
<keyword evidence="3" id="KW-1003">Cell membrane</keyword>
<gene>
    <name evidence="9" type="ORF">EVJ47_05720</name>
</gene>
<feature type="transmembrane region" description="Helical" evidence="8">
    <location>
        <begin position="471"/>
        <end position="489"/>
    </location>
</feature>
<feature type="transmembrane region" description="Helical" evidence="8">
    <location>
        <begin position="342"/>
        <end position="361"/>
    </location>
</feature>
<dbReference type="Gene3D" id="3.30.70.1430">
    <property type="entry name" value="Multidrug efflux transporter AcrB pore domain"/>
    <property type="match status" value="2"/>
</dbReference>
<dbReference type="Gene3D" id="3.30.2090.10">
    <property type="entry name" value="Multidrug efflux transporter AcrB TolC docking domain, DN and DC subdomains"/>
    <property type="match status" value="2"/>
</dbReference>
<dbReference type="SUPFAM" id="SSF82693">
    <property type="entry name" value="Multidrug efflux transporter AcrB pore domain, PN1, PN2, PC1 and PC2 subdomains"/>
    <property type="match status" value="3"/>
</dbReference>